<dbReference type="Pfam" id="PF17932">
    <property type="entry name" value="TetR_C_24"/>
    <property type="match status" value="1"/>
</dbReference>
<dbReference type="Proteomes" id="UP000236723">
    <property type="component" value="Unassembled WGS sequence"/>
</dbReference>
<dbReference type="InterPro" id="IPR009057">
    <property type="entry name" value="Homeodomain-like_sf"/>
</dbReference>
<evidence type="ECO:0000256" key="2">
    <source>
        <dbReference type="PROSITE-ProRule" id="PRU00335"/>
    </source>
</evidence>
<sequence length="221" mass="24348">MTSDDGARPQRTDRRFTGDPTRARLLEAALDSFSTKGFHGTSTRMIAARAGLSPAAVYVHHRTKEEILFQISRDGHQEALDVVLAAIDSEATPPGRLRAIVRDFATWHARRHTLARVVQYEMAALTPEHADLIAALRRHTHNAVRGVVLAGIERGDFTVRDPESTTVALLSLGIDVARWYRADGAWTPQRVGEDYAELALRLVGHSPGASRNQDDEASLAR</sequence>
<name>A0A1H6E0M2_9ACTN</name>
<organism evidence="5 6">
    <name type="scientific">Thermomonospora echinospora</name>
    <dbReference type="NCBI Taxonomy" id="1992"/>
    <lineage>
        <taxon>Bacteria</taxon>
        <taxon>Bacillati</taxon>
        <taxon>Actinomycetota</taxon>
        <taxon>Actinomycetes</taxon>
        <taxon>Streptosporangiales</taxon>
        <taxon>Thermomonosporaceae</taxon>
        <taxon>Thermomonospora</taxon>
    </lineage>
</organism>
<gene>
    <name evidence="5" type="ORF">SAMN04489712_12668</name>
</gene>
<feature type="DNA-binding region" description="H-T-H motif" evidence="2">
    <location>
        <begin position="42"/>
        <end position="61"/>
    </location>
</feature>
<accession>A0A1H6E0M2</accession>
<evidence type="ECO:0000313" key="5">
    <source>
        <dbReference type="EMBL" id="SEG90546.1"/>
    </source>
</evidence>
<dbReference type="PANTHER" id="PTHR30055">
    <property type="entry name" value="HTH-TYPE TRANSCRIPTIONAL REGULATOR RUTR"/>
    <property type="match status" value="1"/>
</dbReference>
<keyword evidence="1 2" id="KW-0238">DNA-binding</keyword>
<dbReference type="RefSeq" id="WP_103944048.1">
    <property type="nucleotide sequence ID" value="NZ_FNVO01000026.1"/>
</dbReference>
<dbReference type="PRINTS" id="PR00455">
    <property type="entry name" value="HTHTETR"/>
</dbReference>
<reference evidence="6" key="1">
    <citation type="submission" date="2016-10" db="EMBL/GenBank/DDBJ databases">
        <authorList>
            <person name="Varghese N."/>
            <person name="Submissions S."/>
        </authorList>
    </citation>
    <scope>NUCLEOTIDE SEQUENCE [LARGE SCALE GENOMIC DNA]</scope>
    <source>
        <strain evidence="6">DSM 43163</strain>
    </source>
</reference>
<dbReference type="OrthoDB" id="1669699at2"/>
<evidence type="ECO:0000256" key="1">
    <source>
        <dbReference type="ARBA" id="ARBA00023125"/>
    </source>
</evidence>
<dbReference type="InterPro" id="IPR001647">
    <property type="entry name" value="HTH_TetR"/>
</dbReference>
<dbReference type="Pfam" id="PF00440">
    <property type="entry name" value="TetR_N"/>
    <property type="match status" value="1"/>
</dbReference>
<dbReference type="GO" id="GO:0000976">
    <property type="term" value="F:transcription cis-regulatory region binding"/>
    <property type="evidence" value="ECO:0007669"/>
    <property type="project" value="TreeGrafter"/>
</dbReference>
<proteinExistence type="predicted"/>
<dbReference type="InterPro" id="IPR050109">
    <property type="entry name" value="HTH-type_TetR-like_transc_reg"/>
</dbReference>
<dbReference type="AlphaFoldDB" id="A0A1H6E0M2"/>
<dbReference type="Gene3D" id="1.10.357.10">
    <property type="entry name" value="Tetracycline Repressor, domain 2"/>
    <property type="match status" value="1"/>
</dbReference>
<protein>
    <submittedName>
        <fullName evidence="5">DNA-binding transcriptional regulator, AcrR family</fullName>
    </submittedName>
</protein>
<feature type="region of interest" description="Disordered" evidence="3">
    <location>
        <begin position="1"/>
        <end position="20"/>
    </location>
</feature>
<evidence type="ECO:0000313" key="6">
    <source>
        <dbReference type="Proteomes" id="UP000236723"/>
    </source>
</evidence>
<dbReference type="PROSITE" id="PS50977">
    <property type="entry name" value="HTH_TETR_2"/>
    <property type="match status" value="1"/>
</dbReference>
<dbReference type="InterPro" id="IPR041490">
    <property type="entry name" value="KstR2_TetR_C"/>
</dbReference>
<feature type="domain" description="HTH tetR-type" evidence="4">
    <location>
        <begin position="19"/>
        <end position="79"/>
    </location>
</feature>
<dbReference type="InterPro" id="IPR036271">
    <property type="entry name" value="Tet_transcr_reg_TetR-rel_C_sf"/>
</dbReference>
<keyword evidence="6" id="KW-1185">Reference proteome</keyword>
<evidence type="ECO:0000259" key="4">
    <source>
        <dbReference type="PROSITE" id="PS50977"/>
    </source>
</evidence>
<evidence type="ECO:0000256" key="3">
    <source>
        <dbReference type="SAM" id="MobiDB-lite"/>
    </source>
</evidence>
<dbReference type="GO" id="GO:0003700">
    <property type="term" value="F:DNA-binding transcription factor activity"/>
    <property type="evidence" value="ECO:0007669"/>
    <property type="project" value="TreeGrafter"/>
</dbReference>
<dbReference type="SUPFAM" id="SSF46689">
    <property type="entry name" value="Homeodomain-like"/>
    <property type="match status" value="1"/>
</dbReference>
<dbReference type="EMBL" id="FNVO01000026">
    <property type="protein sequence ID" value="SEG90546.1"/>
    <property type="molecule type" value="Genomic_DNA"/>
</dbReference>
<dbReference type="SUPFAM" id="SSF48498">
    <property type="entry name" value="Tetracyclin repressor-like, C-terminal domain"/>
    <property type="match status" value="1"/>
</dbReference>
<dbReference type="PANTHER" id="PTHR30055:SF200">
    <property type="entry name" value="HTH-TYPE TRANSCRIPTIONAL REPRESSOR BDCR"/>
    <property type="match status" value="1"/>
</dbReference>